<evidence type="ECO:0000313" key="2">
    <source>
        <dbReference type="Proteomes" id="UP000009342"/>
    </source>
</evidence>
<proteinExistence type="predicted"/>
<comment type="caution">
    <text evidence="1">The sequence shown here is derived from an EMBL/GenBank/DDBJ whole genome shotgun (WGS) entry which is preliminary data.</text>
</comment>
<sequence>MCYQKKRYYSKSTVKITSPVEDSITLTEQGAPPCIFFRKRRAIWVIPACAPIEKLIRLVTA</sequence>
<keyword evidence="2" id="KW-1185">Reference proteome</keyword>
<accession>A0ABP1WBG6</accession>
<organism evidence="1 2">
    <name type="scientific">Cronobacter dublinensis 1210</name>
    <dbReference type="NCBI Taxonomy" id="1208656"/>
    <lineage>
        <taxon>Bacteria</taxon>
        <taxon>Pseudomonadati</taxon>
        <taxon>Pseudomonadota</taxon>
        <taxon>Gammaproteobacteria</taxon>
        <taxon>Enterobacterales</taxon>
        <taxon>Enterobacteriaceae</taxon>
        <taxon>Cronobacter</taxon>
    </lineage>
</organism>
<dbReference type="Proteomes" id="UP000009342">
    <property type="component" value="Unassembled WGS sequence"/>
</dbReference>
<reference evidence="2" key="1">
    <citation type="journal article" date="2012" name="PLoS ONE">
        <title>Comparative analysis of genome sequences covering the seven cronobacter species.</title>
        <authorList>
            <person name="Joseph S."/>
            <person name="Desai P."/>
            <person name="Ji Y."/>
            <person name="Cummings C.A."/>
            <person name="Shih R."/>
            <person name="Degoricija L."/>
            <person name="Rico A."/>
            <person name="Brzoska P."/>
            <person name="Hamby S.E."/>
            <person name="Masood N."/>
            <person name="Hariri S."/>
            <person name="Sonbol H."/>
            <person name="Chuzhanova N."/>
            <person name="McClelland M."/>
            <person name="Furtado M.R."/>
            <person name="Forsythe S.J."/>
        </authorList>
    </citation>
    <scope>NUCLEOTIDE SEQUENCE [LARGE SCALE GENOMIC DNA]</scope>
    <source>
        <strain evidence="2">1210</strain>
    </source>
</reference>
<gene>
    <name evidence="1" type="ORF">BN134_2766</name>
</gene>
<name>A0ABP1WBG6_9ENTR</name>
<evidence type="ECO:0000313" key="1">
    <source>
        <dbReference type="EMBL" id="CCJ82007.1"/>
    </source>
</evidence>
<protein>
    <submittedName>
        <fullName evidence="1">Uncharacterized protein</fullName>
    </submittedName>
</protein>
<dbReference type="EMBL" id="CAKZ01000125">
    <property type="protein sequence ID" value="CCJ82007.1"/>
    <property type="molecule type" value="Genomic_DNA"/>
</dbReference>